<proteinExistence type="predicted"/>
<dbReference type="KEGG" id="lal:AT746_13230"/>
<evidence type="ECO:0000313" key="1">
    <source>
        <dbReference type="EMBL" id="ALS99129.1"/>
    </source>
</evidence>
<gene>
    <name evidence="1" type="ORF">AT746_13230</name>
</gene>
<keyword evidence="2" id="KW-1185">Reference proteome</keyword>
<name>A0A0U3B699_9ALTE</name>
<protein>
    <submittedName>
        <fullName evidence="1">Uncharacterized protein</fullName>
    </submittedName>
</protein>
<reference evidence="1 2" key="1">
    <citation type="submission" date="2015-12" db="EMBL/GenBank/DDBJ databases">
        <title>Complete genome of Lacimicrobium alkaliphilum KCTC 32984.</title>
        <authorList>
            <person name="Kim S.-G."/>
            <person name="Lee Y.-J."/>
        </authorList>
    </citation>
    <scope>NUCLEOTIDE SEQUENCE [LARGE SCALE GENOMIC DNA]</scope>
    <source>
        <strain evidence="1 2">YelD216</strain>
    </source>
</reference>
<evidence type="ECO:0000313" key="2">
    <source>
        <dbReference type="Proteomes" id="UP000068447"/>
    </source>
</evidence>
<dbReference type="EMBL" id="CP013650">
    <property type="protein sequence ID" value="ALS99129.1"/>
    <property type="molecule type" value="Genomic_DNA"/>
</dbReference>
<dbReference type="Proteomes" id="UP000068447">
    <property type="component" value="Chromosome"/>
</dbReference>
<organism evidence="1 2">
    <name type="scientific">Lacimicrobium alkaliphilum</name>
    <dbReference type="NCBI Taxonomy" id="1526571"/>
    <lineage>
        <taxon>Bacteria</taxon>
        <taxon>Pseudomonadati</taxon>
        <taxon>Pseudomonadota</taxon>
        <taxon>Gammaproteobacteria</taxon>
        <taxon>Alteromonadales</taxon>
        <taxon>Alteromonadaceae</taxon>
        <taxon>Lacimicrobium</taxon>
    </lineage>
</organism>
<dbReference type="AlphaFoldDB" id="A0A0U3B699"/>
<sequence length="88" mass="9622">MLLKLSKHCDYRPLPEGAAVFNKLTNATQLINEPYATAIAKLAQARVSDSSVKKSDIYAFIEPQQADEFIEQAVDLGIIELSTATPAQ</sequence>
<accession>A0A0U3B699</accession>
<dbReference type="STRING" id="1526571.AT746_13230"/>